<protein>
    <submittedName>
        <fullName evidence="2">UPF0309 protein</fullName>
    </submittedName>
</protein>
<dbReference type="PROSITE" id="PS51464">
    <property type="entry name" value="SIS"/>
    <property type="match status" value="1"/>
</dbReference>
<keyword evidence="3" id="KW-1185">Reference proteome</keyword>
<dbReference type="Pfam" id="PF13580">
    <property type="entry name" value="SIS_2"/>
    <property type="match status" value="1"/>
</dbReference>
<feature type="domain" description="SIS" evidence="1">
    <location>
        <begin position="29"/>
        <end position="213"/>
    </location>
</feature>
<dbReference type="InterPro" id="IPR046348">
    <property type="entry name" value="SIS_dom_sf"/>
</dbReference>
<evidence type="ECO:0000313" key="2">
    <source>
        <dbReference type="EMBL" id="GHE79271.1"/>
    </source>
</evidence>
<dbReference type="EMBL" id="BNAU01000001">
    <property type="protein sequence ID" value="GHE79271.1"/>
    <property type="molecule type" value="Genomic_DNA"/>
</dbReference>
<evidence type="ECO:0000259" key="1">
    <source>
        <dbReference type="PROSITE" id="PS51464"/>
    </source>
</evidence>
<reference evidence="3" key="1">
    <citation type="journal article" date="2019" name="Int. J. Syst. Evol. Microbiol.">
        <title>The Global Catalogue of Microorganisms (GCM) 10K type strain sequencing project: providing services to taxonomists for standard genome sequencing and annotation.</title>
        <authorList>
            <consortium name="The Broad Institute Genomics Platform"/>
            <consortium name="The Broad Institute Genome Sequencing Center for Infectious Disease"/>
            <person name="Wu L."/>
            <person name="Ma J."/>
        </authorList>
    </citation>
    <scope>NUCLEOTIDE SEQUENCE [LARGE SCALE GENOMIC DNA]</scope>
    <source>
        <strain evidence="3">CGMCC 4.7677</strain>
    </source>
</reference>
<dbReference type="NCBIfam" id="NF002805">
    <property type="entry name" value="PRK02947.1"/>
    <property type="match status" value="1"/>
</dbReference>
<dbReference type="InterPro" id="IPR035472">
    <property type="entry name" value="RpiR-like_SIS"/>
</dbReference>
<evidence type="ECO:0000313" key="3">
    <source>
        <dbReference type="Proteomes" id="UP000605897"/>
    </source>
</evidence>
<gene>
    <name evidence="2" type="ORF">GCM10017786_06370</name>
</gene>
<dbReference type="RefSeq" id="WP_191242961.1">
    <property type="nucleotide sequence ID" value="NZ_BNAU01000001.1"/>
</dbReference>
<dbReference type="InterPro" id="IPR001347">
    <property type="entry name" value="SIS_dom"/>
</dbReference>
<name>A0ABQ3IGS1_9PSEU</name>
<dbReference type="PANTHER" id="PTHR30390:SF7">
    <property type="entry name" value="PHOSPHOHEPTOSE ISOMERASE"/>
    <property type="match status" value="1"/>
</dbReference>
<dbReference type="PANTHER" id="PTHR30390">
    <property type="entry name" value="SEDOHEPTULOSE 7-PHOSPHATE ISOMERASE / DNAA INITIATOR-ASSOCIATING FACTOR FOR REPLICATION INITIATION"/>
    <property type="match status" value="1"/>
</dbReference>
<proteinExistence type="predicted"/>
<dbReference type="Proteomes" id="UP000605897">
    <property type="component" value="Unassembled WGS sequence"/>
</dbReference>
<organism evidence="2 3">
    <name type="scientific">Amycolatopsis deserti</name>
    <dbReference type="NCBI Taxonomy" id="185696"/>
    <lineage>
        <taxon>Bacteria</taxon>
        <taxon>Bacillati</taxon>
        <taxon>Actinomycetota</taxon>
        <taxon>Actinomycetes</taxon>
        <taxon>Pseudonocardiales</taxon>
        <taxon>Pseudonocardiaceae</taxon>
        <taxon>Amycolatopsis</taxon>
    </lineage>
</organism>
<dbReference type="Gene3D" id="3.40.50.10490">
    <property type="entry name" value="Glucose-6-phosphate isomerase like protein, domain 1"/>
    <property type="match status" value="1"/>
</dbReference>
<dbReference type="SUPFAM" id="SSF53697">
    <property type="entry name" value="SIS domain"/>
    <property type="match status" value="1"/>
</dbReference>
<accession>A0ABQ3IGS1</accession>
<dbReference type="CDD" id="cd05013">
    <property type="entry name" value="SIS_RpiR"/>
    <property type="match status" value="1"/>
</dbReference>
<comment type="caution">
    <text evidence="2">The sequence shown here is derived from an EMBL/GenBank/DDBJ whole genome shotgun (WGS) entry which is preliminary data.</text>
</comment>
<dbReference type="InterPro" id="IPR050099">
    <property type="entry name" value="SIS_GmhA/DiaA_subfam"/>
</dbReference>
<sequence length="255" mass="27003">MTWIEEARRLLDRIEASQSGAIAEASRICADAIGSGGVVHTFGSGHSRIPVEEMFPRYGSFPGFHPIVELSTTFHTQVVGANGQRQAMFLERVEGLARQIWDNFTLRPADALMVFSASGNNAVTLEMAAIAREAGLKVVAVTSVAQSMAGEPRHSSGTRLLDHADVVLDLCTPPGDALCEVDGVDVPVGPGSTLAGVALVNEVKVRTAERLAAMGRMPAVLTAATVVGAERSRKLFDEAYLDHAGRAARVLRSGV</sequence>